<dbReference type="SMART" id="SM00663">
    <property type="entry name" value="RPOLA_N"/>
    <property type="match status" value="1"/>
</dbReference>
<dbReference type="GO" id="GO:0005736">
    <property type="term" value="C:RNA polymerase I complex"/>
    <property type="evidence" value="ECO:0007669"/>
    <property type="project" value="TreeGrafter"/>
</dbReference>
<reference evidence="13" key="1">
    <citation type="journal article" date="2023" name="Insect Mol. Biol.">
        <title>Genome sequencing provides insights into the evolution of gene families encoding plant cell wall-degrading enzymes in longhorned beetles.</title>
        <authorList>
            <person name="Shin N.R."/>
            <person name="Okamura Y."/>
            <person name="Kirsch R."/>
            <person name="Pauchet Y."/>
        </authorList>
    </citation>
    <scope>NUCLEOTIDE SEQUENCE</scope>
    <source>
        <strain evidence="13">RBIC_L_NR</strain>
    </source>
</reference>
<feature type="domain" description="RNA polymerase N-terminal" evidence="12">
    <location>
        <begin position="228"/>
        <end position="560"/>
    </location>
</feature>
<dbReference type="FunFam" id="2.40.40.20:FF:000019">
    <property type="entry name" value="DNA-directed RNA polymerase II subunit RPB1"/>
    <property type="match status" value="1"/>
</dbReference>
<evidence type="ECO:0000256" key="9">
    <source>
        <dbReference type="ARBA" id="ARBA00023163"/>
    </source>
</evidence>
<dbReference type="Proteomes" id="UP001162156">
    <property type="component" value="Unassembled WGS sequence"/>
</dbReference>
<evidence type="ECO:0000259" key="12">
    <source>
        <dbReference type="SMART" id="SM00663"/>
    </source>
</evidence>
<dbReference type="InterPro" id="IPR015699">
    <property type="entry name" value="DNA-dir_RNA_pol1_lsu_N"/>
</dbReference>
<dbReference type="Pfam" id="PF00623">
    <property type="entry name" value="RNA_pol_Rpb1_2"/>
    <property type="match status" value="1"/>
</dbReference>
<dbReference type="GO" id="GO:0003899">
    <property type="term" value="F:DNA-directed RNA polymerase activity"/>
    <property type="evidence" value="ECO:0007669"/>
    <property type="project" value="UniProtKB-EC"/>
</dbReference>
<dbReference type="InterPro" id="IPR000722">
    <property type="entry name" value="RNA_pol_asu"/>
</dbReference>
<dbReference type="InterPro" id="IPR007080">
    <property type="entry name" value="RNA_pol_Rpb1_1"/>
</dbReference>
<name>A0AAV8X106_9CUCU</name>
<dbReference type="Gene3D" id="2.40.40.20">
    <property type="match status" value="1"/>
</dbReference>
<dbReference type="EMBL" id="JANEYF010004285">
    <property type="protein sequence ID" value="KAJ8931586.1"/>
    <property type="molecule type" value="Genomic_DNA"/>
</dbReference>
<dbReference type="EC" id="2.7.7.6" evidence="11"/>
<evidence type="ECO:0000313" key="14">
    <source>
        <dbReference type="Proteomes" id="UP001162156"/>
    </source>
</evidence>
<comment type="similarity">
    <text evidence="2 11">Belongs to the RNA polymerase beta' chain family.</text>
</comment>
<dbReference type="SUPFAM" id="SSF64484">
    <property type="entry name" value="beta and beta-prime subunits of DNA dependent RNA-polymerase"/>
    <property type="match status" value="1"/>
</dbReference>
<dbReference type="InterPro" id="IPR007066">
    <property type="entry name" value="RNA_pol_Rpb1_3"/>
</dbReference>
<keyword evidence="7" id="KW-0862">Zinc</keyword>
<evidence type="ECO:0000256" key="2">
    <source>
        <dbReference type="ARBA" id="ARBA00006460"/>
    </source>
</evidence>
<keyword evidence="8" id="KW-0460">Magnesium</keyword>
<evidence type="ECO:0000256" key="11">
    <source>
        <dbReference type="RuleBase" id="RU004279"/>
    </source>
</evidence>
<dbReference type="Pfam" id="PF04997">
    <property type="entry name" value="RNA_pol_Rpb1_1"/>
    <property type="match status" value="1"/>
</dbReference>
<evidence type="ECO:0000256" key="4">
    <source>
        <dbReference type="ARBA" id="ARBA00022679"/>
    </source>
</evidence>
<dbReference type="Gene3D" id="3.30.1490.180">
    <property type="entry name" value="RNA polymerase ii"/>
    <property type="match status" value="1"/>
</dbReference>
<sequence length="636" mass="71548">MEIMGIIMNRKPKSEINVHLVPDKIRFSLFTTEEIKNMCVTKIVTPLMLDALGHPLPGGLYDNKLGPMSDHGDPCGTCKKTMTNCSGHFGYIDLPLPVVNPIFHSIIGAIIRISCLHCYHIQIPTHIKRCIAIQIKLLNCGLVTPAMEVETKIAELVSQHDCYENIPEEHILPILGENDSTSVVRLESKYVNPEESRQYMRNIWNAEKDFLQQIVSVLADIKLEHPTNVFYFEVIPVPPPNVRPVNFVLGRIIENKQSQIYKTILQNVILLRAIIQVVQQKGDQNSLTSTEAKAAYSYAKGNTPVEKLNIAWEELQDEINALVDKEISNSKEAEGLKQIIEKKAGIVRMNMMGKRVNFSARSVITPDPNLNIDEIGIPEEFAKRLTYPVAVTPWNVEELRKMILNGPNVHPGAVMVEYNGTVKRINPNNEVQQKSILKCLLTPDDKDKSFQTVKIVHRHLCNGDVLLLNRQPTLHKPSIMAHTARVLKGEKTLRLHYANCKAYNADFDGDEMNAHFPQNELARSEGYNIVNVSNQYLVPKDGTPLSGLIQDHMISGVRLSIRGRFFSKDDYQQLVFQALSFKTSAITLLPPAIIKPKRLWSGKQILSTILINIIPNGREPINLTGTSKISAKVKLK</sequence>
<dbReference type="Gene3D" id="1.10.274.100">
    <property type="entry name" value="RNA polymerase Rpb1, domain 3"/>
    <property type="match status" value="1"/>
</dbReference>
<evidence type="ECO:0000256" key="5">
    <source>
        <dbReference type="ARBA" id="ARBA00022695"/>
    </source>
</evidence>
<evidence type="ECO:0000256" key="6">
    <source>
        <dbReference type="ARBA" id="ARBA00022723"/>
    </source>
</evidence>
<dbReference type="AlphaFoldDB" id="A0AAV8X106"/>
<keyword evidence="9 11" id="KW-0804">Transcription</keyword>
<dbReference type="InterPro" id="IPR006592">
    <property type="entry name" value="RNA_pol_N"/>
</dbReference>
<protein>
    <recommendedName>
        <fullName evidence="11">DNA-directed RNA polymerase subunit</fullName>
        <ecNumber evidence="11">2.7.7.6</ecNumber>
    </recommendedName>
</protein>
<keyword evidence="4 11" id="KW-0808">Transferase</keyword>
<evidence type="ECO:0000313" key="13">
    <source>
        <dbReference type="EMBL" id="KAJ8931586.1"/>
    </source>
</evidence>
<keyword evidence="3 11" id="KW-0240">DNA-directed RNA polymerase</keyword>
<organism evidence="13 14">
    <name type="scientific">Rhamnusium bicolor</name>
    <dbReference type="NCBI Taxonomy" id="1586634"/>
    <lineage>
        <taxon>Eukaryota</taxon>
        <taxon>Metazoa</taxon>
        <taxon>Ecdysozoa</taxon>
        <taxon>Arthropoda</taxon>
        <taxon>Hexapoda</taxon>
        <taxon>Insecta</taxon>
        <taxon>Pterygota</taxon>
        <taxon>Neoptera</taxon>
        <taxon>Endopterygota</taxon>
        <taxon>Coleoptera</taxon>
        <taxon>Polyphaga</taxon>
        <taxon>Cucujiformia</taxon>
        <taxon>Chrysomeloidea</taxon>
        <taxon>Cerambycidae</taxon>
        <taxon>Lepturinae</taxon>
        <taxon>Rhagiini</taxon>
        <taxon>Rhamnusium</taxon>
    </lineage>
</organism>
<keyword evidence="5 11" id="KW-0548">Nucleotidyltransferase</keyword>
<dbReference type="InterPro" id="IPR042102">
    <property type="entry name" value="RNA_pol_Rpb1_3_sf"/>
</dbReference>
<evidence type="ECO:0000256" key="10">
    <source>
        <dbReference type="ARBA" id="ARBA00023242"/>
    </source>
</evidence>
<keyword evidence="6" id="KW-0479">Metal-binding</keyword>
<evidence type="ECO:0000256" key="3">
    <source>
        <dbReference type="ARBA" id="ARBA00022478"/>
    </source>
</evidence>
<dbReference type="GO" id="GO:0006351">
    <property type="term" value="P:DNA-templated transcription"/>
    <property type="evidence" value="ECO:0007669"/>
    <property type="project" value="InterPro"/>
</dbReference>
<comment type="subcellular location">
    <subcellularLocation>
        <location evidence="1">Nucleus</location>
    </subcellularLocation>
</comment>
<dbReference type="PANTHER" id="PTHR19376">
    <property type="entry name" value="DNA-DIRECTED RNA POLYMERASE"/>
    <property type="match status" value="1"/>
</dbReference>
<comment type="caution">
    <text evidence="13">The sequence shown here is derived from an EMBL/GenBank/DDBJ whole genome shotgun (WGS) entry which is preliminary data.</text>
</comment>
<dbReference type="Pfam" id="PF04983">
    <property type="entry name" value="RNA_pol_Rpb1_3"/>
    <property type="match status" value="1"/>
</dbReference>
<dbReference type="GO" id="GO:0003677">
    <property type="term" value="F:DNA binding"/>
    <property type="evidence" value="ECO:0007669"/>
    <property type="project" value="InterPro"/>
</dbReference>
<evidence type="ECO:0000256" key="7">
    <source>
        <dbReference type="ARBA" id="ARBA00022833"/>
    </source>
</evidence>
<comment type="catalytic activity">
    <reaction evidence="11">
        <text>RNA(n) + a ribonucleoside 5'-triphosphate = RNA(n+1) + diphosphate</text>
        <dbReference type="Rhea" id="RHEA:21248"/>
        <dbReference type="Rhea" id="RHEA-COMP:14527"/>
        <dbReference type="Rhea" id="RHEA-COMP:17342"/>
        <dbReference type="ChEBI" id="CHEBI:33019"/>
        <dbReference type="ChEBI" id="CHEBI:61557"/>
        <dbReference type="ChEBI" id="CHEBI:140395"/>
        <dbReference type="EC" id="2.7.7.6"/>
    </reaction>
</comment>
<gene>
    <name evidence="13" type="ORF">NQ314_015478</name>
</gene>
<dbReference type="CDD" id="cd01435">
    <property type="entry name" value="RNAP_I_RPA1_N"/>
    <property type="match status" value="1"/>
</dbReference>
<keyword evidence="14" id="KW-1185">Reference proteome</keyword>
<dbReference type="PANTHER" id="PTHR19376:SF11">
    <property type="entry name" value="DNA-DIRECTED RNA POLYMERASE I SUBUNIT RPA1"/>
    <property type="match status" value="1"/>
</dbReference>
<accession>A0AAV8X106</accession>
<dbReference type="InterPro" id="IPR044893">
    <property type="entry name" value="RNA_pol_Rpb1_clamp_domain"/>
</dbReference>
<keyword evidence="10" id="KW-0539">Nucleus</keyword>
<dbReference type="Gene3D" id="4.10.860.120">
    <property type="entry name" value="RNA polymerase II, clamp domain"/>
    <property type="match status" value="1"/>
</dbReference>
<comment type="function">
    <text evidence="11">DNA-dependent RNA polymerase catalyzes the transcription of DNA into RNA using the four ribonucleoside triphosphates as substrates.</text>
</comment>
<evidence type="ECO:0000256" key="1">
    <source>
        <dbReference type="ARBA" id="ARBA00004123"/>
    </source>
</evidence>
<dbReference type="InterPro" id="IPR045867">
    <property type="entry name" value="DNA-dir_RpoC_beta_prime"/>
</dbReference>
<evidence type="ECO:0000256" key="8">
    <source>
        <dbReference type="ARBA" id="ARBA00022842"/>
    </source>
</evidence>
<proteinExistence type="inferred from homology"/>
<dbReference type="GO" id="GO:0046872">
    <property type="term" value="F:metal ion binding"/>
    <property type="evidence" value="ECO:0007669"/>
    <property type="project" value="UniProtKB-KW"/>
</dbReference>